<gene>
    <name evidence="1" type="ORF">OPV22_005442</name>
</gene>
<dbReference type="Proteomes" id="UP001222027">
    <property type="component" value="Unassembled WGS sequence"/>
</dbReference>
<sequence length="204" mass="21810">MELTHSPTLRSEERHALISGSCSTHGVTTHGFLKRRKPTSAAAPPCEAMASDNDGHTVMLPSSTSSNAISFTVCILADCSACGGSAPTMTSFGGAHLASTDKSLPYYHVASYGETSNAMDGDPESASCTNAFGSGAVLDEINEMFIAFATRAFRKLLKDVKVSDHFSRIRKCLEMFHHTVARSSQSSFHLCVVVRWCADPQSSP</sequence>
<name>A0AAV8RPI7_ENSVE</name>
<keyword evidence="2" id="KW-1185">Reference proteome</keyword>
<reference evidence="1 2" key="1">
    <citation type="submission" date="2022-12" db="EMBL/GenBank/DDBJ databases">
        <title>Chromosome-scale assembly of the Ensete ventricosum genome.</title>
        <authorList>
            <person name="Dussert Y."/>
            <person name="Stocks J."/>
            <person name="Wendawek A."/>
            <person name="Woldeyes F."/>
            <person name="Nichols R.A."/>
            <person name="Borrell J.S."/>
        </authorList>
    </citation>
    <scope>NUCLEOTIDE SEQUENCE [LARGE SCALE GENOMIC DNA]</scope>
    <source>
        <strain evidence="2">cv. Maze</strain>
        <tissue evidence="1">Seeds</tissue>
    </source>
</reference>
<protein>
    <submittedName>
        <fullName evidence="1">Uncharacterized protein</fullName>
    </submittedName>
</protein>
<accession>A0AAV8RPI7</accession>
<dbReference type="EMBL" id="JAQQAF010000002">
    <property type="protein sequence ID" value="KAJ8504556.1"/>
    <property type="molecule type" value="Genomic_DNA"/>
</dbReference>
<organism evidence="1 2">
    <name type="scientific">Ensete ventricosum</name>
    <name type="common">Abyssinian banana</name>
    <name type="synonym">Musa ensete</name>
    <dbReference type="NCBI Taxonomy" id="4639"/>
    <lineage>
        <taxon>Eukaryota</taxon>
        <taxon>Viridiplantae</taxon>
        <taxon>Streptophyta</taxon>
        <taxon>Embryophyta</taxon>
        <taxon>Tracheophyta</taxon>
        <taxon>Spermatophyta</taxon>
        <taxon>Magnoliopsida</taxon>
        <taxon>Liliopsida</taxon>
        <taxon>Zingiberales</taxon>
        <taxon>Musaceae</taxon>
        <taxon>Ensete</taxon>
    </lineage>
</organism>
<dbReference type="AlphaFoldDB" id="A0AAV8RPI7"/>
<proteinExistence type="predicted"/>
<comment type="caution">
    <text evidence="1">The sequence shown here is derived from an EMBL/GenBank/DDBJ whole genome shotgun (WGS) entry which is preliminary data.</text>
</comment>
<evidence type="ECO:0000313" key="1">
    <source>
        <dbReference type="EMBL" id="KAJ8504556.1"/>
    </source>
</evidence>
<evidence type="ECO:0000313" key="2">
    <source>
        <dbReference type="Proteomes" id="UP001222027"/>
    </source>
</evidence>